<gene>
    <name evidence="1" type="ORF">KK1_031735</name>
</gene>
<keyword evidence="2" id="KW-1185">Reference proteome</keyword>
<accession>A0A151RVR9</accession>
<sequence>MMMILSQKLVEHRYRVIFVNSDFNHKRRMSSMVEQQHSLDESLLKLVSIPDG</sequence>
<dbReference type="EMBL" id="KQ483551">
    <property type="protein sequence ID" value="KYP46639.1"/>
    <property type="molecule type" value="Genomic_DNA"/>
</dbReference>
<reference evidence="1" key="1">
    <citation type="journal article" date="2012" name="Nat. Biotechnol.">
        <title>Draft genome sequence of pigeonpea (Cajanus cajan), an orphan legume crop of resource-poor farmers.</title>
        <authorList>
            <person name="Varshney R.K."/>
            <person name="Chen W."/>
            <person name="Li Y."/>
            <person name="Bharti A.K."/>
            <person name="Saxena R.K."/>
            <person name="Schlueter J.A."/>
            <person name="Donoghue M.T."/>
            <person name="Azam S."/>
            <person name="Fan G."/>
            <person name="Whaley A.M."/>
            <person name="Farmer A.D."/>
            <person name="Sheridan J."/>
            <person name="Iwata A."/>
            <person name="Tuteja R."/>
            <person name="Penmetsa R.V."/>
            <person name="Wu W."/>
            <person name="Upadhyaya H.D."/>
            <person name="Yang S.P."/>
            <person name="Shah T."/>
            <person name="Saxena K.B."/>
            <person name="Michael T."/>
            <person name="McCombie W.R."/>
            <person name="Yang B."/>
            <person name="Zhang G."/>
            <person name="Yang H."/>
            <person name="Wang J."/>
            <person name="Spillane C."/>
            <person name="Cook D.R."/>
            <person name="May G.D."/>
            <person name="Xu X."/>
            <person name="Jackson S.A."/>
        </authorList>
    </citation>
    <scope>NUCLEOTIDE SEQUENCE [LARGE SCALE GENOMIC DNA]</scope>
</reference>
<dbReference type="Proteomes" id="UP000075243">
    <property type="component" value="Unassembled WGS sequence"/>
</dbReference>
<protein>
    <submittedName>
        <fullName evidence="1">Uncharacterized protein</fullName>
    </submittedName>
</protein>
<dbReference type="Gramene" id="C.cajan_31262.t">
    <property type="protein sequence ID" value="C.cajan_31262.t.cds1"/>
    <property type="gene ID" value="C.cajan_31262"/>
</dbReference>
<proteinExistence type="predicted"/>
<evidence type="ECO:0000313" key="1">
    <source>
        <dbReference type="EMBL" id="KYP46639.1"/>
    </source>
</evidence>
<organism evidence="1 2">
    <name type="scientific">Cajanus cajan</name>
    <name type="common">Pigeon pea</name>
    <name type="synonym">Cajanus indicus</name>
    <dbReference type="NCBI Taxonomy" id="3821"/>
    <lineage>
        <taxon>Eukaryota</taxon>
        <taxon>Viridiplantae</taxon>
        <taxon>Streptophyta</taxon>
        <taxon>Embryophyta</taxon>
        <taxon>Tracheophyta</taxon>
        <taxon>Spermatophyta</taxon>
        <taxon>Magnoliopsida</taxon>
        <taxon>eudicotyledons</taxon>
        <taxon>Gunneridae</taxon>
        <taxon>Pentapetalae</taxon>
        <taxon>rosids</taxon>
        <taxon>fabids</taxon>
        <taxon>Fabales</taxon>
        <taxon>Fabaceae</taxon>
        <taxon>Papilionoideae</taxon>
        <taxon>50 kb inversion clade</taxon>
        <taxon>NPAAA clade</taxon>
        <taxon>indigoferoid/millettioid clade</taxon>
        <taxon>Phaseoleae</taxon>
        <taxon>Cajanus</taxon>
    </lineage>
</organism>
<name>A0A151RVR9_CAJCA</name>
<evidence type="ECO:0000313" key="2">
    <source>
        <dbReference type="Proteomes" id="UP000075243"/>
    </source>
</evidence>
<dbReference type="AlphaFoldDB" id="A0A151RVR9"/>